<dbReference type="PANTHER" id="PTHR40469:SF2">
    <property type="entry name" value="GALACTOSE-BINDING DOMAIN-LIKE SUPERFAMILY PROTEIN"/>
    <property type="match status" value="1"/>
</dbReference>
<proteinExistence type="predicted"/>
<feature type="domain" description="ThuA-like" evidence="1">
    <location>
        <begin position="4"/>
        <end position="158"/>
    </location>
</feature>
<dbReference type="InterPro" id="IPR029062">
    <property type="entry name" value="Class_I_gatase-like"/>
</dbReference>
<organism evidence="2 3">
    <name type="scientific">Puia dinghuensis</name>
    <dbReference type="NCBI Taxonomy" id="1792502"/>
    <lineage>
        <taxon>Bacteria</taxon>
        <taxon>Pseudomonadati</taxon>
        <taxon>Bacteroidota</taxon>
        <taxon>Chitinophagia</taxon>
        <taxon>Chitinophagales</taxon>
        <taxon>Chitinophagaceae</taxon>
        <taxon>Puia</taxon>
    </lineage>
</organism>
<protein>
    <recommendedName>
        <fullName evidence="1">ThuA-like domain-containing protein</fullName>
    </recommendedName>
</protein>
<gene>
    <name evidence="2" type="ORF">GCM10011511_29080</name>
</gene>
<comment type="caution">
    <text evidence="2">The sequence shown here is derived from an EMBL/GenBank/DDBJ whole genome shotgun (WGS) entry which is preliminary data.</text>
</comment>
<feature type="domain" description="ThuA-like" evidence="1">
    <location>
        <begin position="318"/>
        <end position="540"/>
    </location>
</feature>
<reference evidence="2" key="2">
    <citation type="submission" date="2020-09" db="EMBL/GenBank/DDBJ databases">
        <authorList>
            <person name="Sun Q."/>
            <person name="Zhou Y."/>
        </authorList>
    </citation>
    <scope>NUCLEOTIDE SEQUENCE</scope>
    <source>
        <strain evidence="2">CGMCC 1.15448</strain>
    </source>
</reference>
<evidence type="ECO:0000313" key="3">
    <source>
        <dbReference type="Proteomes" id="UP000607559"/>
    </source>
</evidence>
<name>A0A8J2UDW2_9BACT</name>
<evidence type="ECO:0000313" key="2">
    <source>
        <dbReference type="EMBL" id="GGB03928.1"/>
    </source>
</evidence>
<evidence type="ECO:0000259" key="1">
    <source>
        <dbReference type="Pfam" id="PF06283"/>
    </source>
</evidence>
<dbReference type="EMBL" id="BMJC01000003">
    <property type="protein sequence ID" value="GGB03928.1"/>
    <property type="molecule type" value="Genomic_DNA"/>
</dbReference>
<dbReference type="InterPro" id="IPR029010">
    <property type="entry name" value="ThuA-like"/>
</dbReference>
<feature type="domain" description="ThuA-like" evidence="1">
    <location>
        <begin position="568"/>
        <end position="779"/>
    </location>
</feature>
<dbReference type="Pfam" id="PF06283">
    <property type="entry name" value="ThuA"/>
    <property type="match status" value="3"/>
</dbReference>
<sequence length="785" mass="90973">MSYAQQDALRQFVEQGKGWVGIHAAGLTGRQFHLNDRYWQWFEDLMGNVVYSPHPAYQHATLVVDDREHPVTRHLPARIDIPDEWYEWDKSVRGNPDIHVLASVDEGTYHQNKPMGDHPVIWTNQRFRRAIYISPGHDPELLQDPAYAGLLRDAIRWAASSGPATASLPMSDRRVSYQQQYIPGTPGAPQRELFHRLKQALTGPRFTITTADTSTGTLIGKGHLDIPTNDSGHHYQVTFDWTIAVTDGRYTFRTDHYYEKPVGIGPTSEYTKIEYCWWDFRQGHPWHREDQRLFTGLDAAMVMVMDSLYKEVNHPRFRALVLYENGGWHVKYSWRARNWLAQQAVDSNFAIDYLTHTDSISDELLSRYRLIIQLDYVPYGWKPAAQEAFKRYIEEGRGGWVGFHHATLLGEFDHFPMWPWFHDFMGGIRWKDYIARFAKATVRVEDHDHPVFQGIPDSFVVQKEEWYTYDKSPRPNVHVLASVDENTYYPDTTVKMGDHPVIWTNEKVGARNVYIFMGHDPILFDDSAYRRIFANAISWAASTPSLPASAITPAPAHPRYHALAFYSNTVEQDHVDFARDIIRFYSDLAARHNFAFDTTSNWANCSDGLKKYQVVLWLNDFPHTERQRTAFQAYMEQGGTWLGFHVSGYNDRTTHWPWFVQFLGGAVFYNNSWPPLPARLIVDDNKHPATRRLPAHYTAPLNEWYGWQPNPRSNKDIKVLITLDPANYPLGKKDTIHDGDIPVVWTNTHYKMLYMNMGHGDAICTSPIQNRLFEDALEWLGTIHR</sequence>
<dbReference type="PANTHER" id="PTHR40469">
    <property type="entry name" value="SECRETED GLYCOSYL HYDROLASE"/>
    <property type="match status" value="1"/>
</dbReference>
<reference evidence="2" key="1">
    <citation type="journal article" date="2014" name="Int. J. Syst. Evol. Microbiol.">
        <title>Complete genome sequence of Corynebacterium casei LMG S-19264T (=DSM 44701T), isolated from a smear-ripened cheese.</title>
        <authorList>
            <consortium name="US DOE Joint Genome Institute (JGI-PGF)"/>
            <person name="Walter F."/>
            <person name="Albersmeier A."/>
            <person name="Kalinowski J."/>
            <person name="Ruckert C."/>
        </authorList>
    </citation>
    <scope>NUCLEOTIDE SEQUENCE</scope>
    <source>
        <strain evidence="2">CGMCC 1.15448</strain>
    </source>
</reference>
<keyword evidence="3" id="KW-1185">Reference proteome</keyword>
<dbReference type="AlphaFoldDB" id="A0A8J2UDW2"/>
<dbReference type="Gene3D" id="3.40.50.880">
    <property type="match status" value="3"/>
</dbReference>
<dbReference type="Proteomes" id="UP000607559">
    <property type="component" value="Unassembled WGS sequence"/>
</dbReference>
<accession>A0A8J2UDW2</accession>
<dbReference type="SUPFAM" id="SSF52317">
    <property type="entry name" value="Class I glutamine amidotransferase-like"/>
    <property type="match status" value="3"/>
</dbReference>